<dbReference type="Gene3D" id="2.40.290.10">
    <property type="match status" value="1"/>
</dbReference>
<dbReference type="PIRSF" id="PIRSF006493">
    <property type="entry name" value="Prok_Ku"/>
    <property type="match status" value="1"/>
</dbReference>
<dbReference type="RefSeq" id="WP_129421029.1">
    <property type="nucleotide sequence ID" value="NZ_MZMU01000017.1"/>
</dbReference>
<evidence type="ECO:0000313" key="5">
    <source>
        <dbReference type="Proteomes" id="UP000290767"/>
    </source>
</evidence>
<evidence type="ECO:0000256" key="1">
    <source>
        <dbReference type="ARBA" id="ARBA00023125"/>
    </source>
</evidence>
<dbReference type="GO" id="GO:0006310">
    <property type="term" value="P:DNA recombination"/>
    <property type="evidence" value="ECO:0007669"/>
    <property type="project" value="UniProtKB-KW"/>
</dbReference>
<dbReference type="NCBIfam" id="TIGR02772">
    <property type="entry name" value="Ku_bact"/>
    <property type="match status" value="1"/>
</dbReference>
<feature type="domain" description="Ku" evidence="3">
    <location>
        <begin position="54"/>
        <end position="182"/>
    </location>
</feature>
<comment type="similarity">
    <text evidence="2">Belongs to the prokaryotic Ku family.</text>
</comment>
<dbReference type="HAMAP" id="MF_01875">
    <property type="entry name" value="Prokaryotic_Ku"/>
    <property type="match status" value="1"/>
</dbReference>
<dbReference type="InterPro" id="IPR016194">
    <property type="entry name" value="SPOC-like_C_dom_sf"/>
</dbReference>
<dbReference type="EMBL" id="MZMU01000017">
    <property type="protein sequence ID" value="RXT20578.1"/>
    <property type="molecule type" value="Genomic_DNA"/>
</dbReference>
<dbReference type="PANTHER" id="PTHR41251:SF1">
    <property type="entry name" value="NON-HOMOLOGOUS END JOINING PROTEIN KU"/>
    <property type="match status" value="1"/>
</dbReference>
<evidence type="ECO:0000259" key="3">
    <source>
        <dbReference type="SMART" id="SM00559"/>
    </source>
</evidence>
<keyword evidence="1 2" id="KW-0238">DNA-binding</keyword>
<sequence>MPRPYWKGYLKLSLVTCPVAMSPATSESEKVRFHTLNKETGNRVVSQYVDSVTGKPVKDENETKGYARGENDYIILTDDDLDAVALDTVKTIDIDKFVPADSIEWVYLEKPHYLMPDDPVGHEAFAVIRDAMASDKVVGVSKLVIGRRERAVVLEPRGEGIVLWTLRFGDEVRPEESYFEGIDEEADPELIPLVQQLIKQKTSRWSPDMVSDPIQESLLKIIAEKKKALKPAKKAAKGKPDAAPASNVVNIMDALKKSVAAELKSSKAR</sequence>
<dbReference type="SUPFAM" id="SSF100939">
    <property type="entry name" value="SPOC domain-like"/>
    <property type="match status" value="1"/>
</dbReference>
<dbReference type="GO" id="GO:0006303">
    <property type="term" value="P:double-strand break repair via nonhomologous end joining"/>
    <property type="evidence" value="ECO:0007669"/>
    <property type="project" value="UniProtKB-UniRule"/>
</dbReference>
<name>A0A4Q1TRK5_RHILE</name>
<keyword evidence="2" id="KW-0233">DNA recombination</keyword>
<dbReference type="InterPro" id="IPR006164">
    <property type="entry name" value="DNA_bd_Ku70/Ku80"/>
</dbReference>
<dbReference type="SMART" id="SM00559">
    <property type="entry name" value="Ku78"/>
    <property type="match status" value="1"/>
</dbReference>
<gene>
    <name evidence="2" type="primary">ku</name>
    <name evidence="4" type="ORF">B5P46_24525</name>
</gene>
<dbReference type="Proteomes" id="UP000290767">
    <property type="component" value="Unassembled WGS sequence"/>
</dbReference>
<dbReference type="Pfam" id="PF02735">
    <property type="entry name" value="Ku"/>
    <property type="match status" value="1"/>
</dbReference>
<organism evidence="4 5">
    <name type="scientific">Rhizobium leguminosarum</name>
    <dbReference type="NCBI Taxonomy" id="384"/>
    <lineage>
        <taxon>Bacteria</taxon>
        <taxon>Pseudomonadati</taxon>
        <taxon>Pseudomonadota</taxon>
        <taxon>Alphaproteobacteria</taxon>
        <taxon>Hyphomicrobiales</taxon>
        <taxon>Rhizobiaceae</taxon>
        <taxon>Rhizobium/Agrobacterium group</taxon>
        <taxon>Rhizobium</taxon>
    </lineage>
</organism>
<proteinExistence type="inferred from homology"/>
<dbReference type="GO" id="GO:0003690">
    <property type="term" value="F:double-stranded DNA binding"/>
    <property type="evidence" value="ECO:0007669"/>
    <property type="project" value="UniProtKB-UniRule"/>
</dbReference>
<keyword evidence="2" id="KW-0227">DNA damage</keyword>
<reference evidence="4 5" key="1">
    <citation type="submission" date="2017-03" db="EMBL/GenBank/DDBJ databases">
        <authorList>
            <person name="Safronova V.I."/>
            <person name="Sazanova A.L."/>
            <person name="Chirak E.R."/>
        </authorList>
    </citation>
    <scope>NUCLEOTIDE SEQUENCE [LARGE SCALE GENOMIC DNA]</scope>
    <source>
        <strain evidence="4 5">Tri-43</strain>
    </source>
</reference>
<dbReference type="InterPro" id="IPR009187">
    <property type="entry name" value="Prok_Ku"/>
</dbReference>
<comment type="subunit">
    <text evidence="2">Homodimer. Interacts with LigD.</text>
</comment>
<dbReference type="PANTHER" id="PTHR41251">
    <property type="entry name" value="NON-HOMOLOGOUS END JOINING PROTEIN KU"/>
    <property type="match status" value="1"/>
</dbReference>
<keyword evidence="2" id="KW-0234">DNA repair</keyword>
<evidence type="ECO:0000313" key="4">
    <source>
        <dbReference type="EMBL" id="RXT20578.1"/>
    </source>
</evidence>
<comment type="caution">
    <text evidence="4">The sequence shown here is derived from an EMBL/GenBank/DDBJ whole genome shotgun (WGS) entry which is preliminary data.</text>
</comment>
<protein>
    <recommendedName>
        <fullName evidence="2">Non-homologous end joining protein Ku</fullName>
    </recommendedName>
</protein>
<accession>A0A4Q1TRK5</accession>
<comment type="function">
    <text evidence="2">With LigD forms a non-homologous end joining (NHEJ) DNA repair enzyme, which repairs dsDNA breaks with reduced fidelity. Binds linear dsDNA with 5'- and 3'- overhangs but not closed circular dsDNA nor ssDNA. Recruits and stimulates the ligase activity of LigD.</text>
</comment>
<dbReference type="AlphaFoldDB" id="A0A4Q1TRK5"/>
<evidence type="ECO:0000256" key="2">
    <source>
        <dbReference type="HAMAP-Rule" id="MF_01875"/>
    </source>
</evidence>